<organism evidence="1 2">
    <name type="scientific">Aspergillus candidus</name>
    <dbReference type="NCBI Taxonomy" id="41067"/>
    <lineage>
        <taxon>Eukaryota</taxon>
        <taxon>Fungi</taxon>
        <taxon>Dikarya</taxon>
        <taxon>Ascomycota</taxon>
        <taxon>Pezizomycotina</taxon>
        <taxon>Eurotiomycetes</taxon>
        <taxon>Eurotiomycetidae</taxon>
        <taxon>Eurotiales</taxon>
        <taxon>Aspergillaceae</taxon>
        <taxon>Aspergillus</taxon>
        <taxon>Aspergillus subgen. Circumdati</taxon>
    </lineage>
</organism>
<dbReference type="Proteomes" id="UP000234585">
    <property type="component" value="Unassembled WGS sequence"/>
</dbReference>
<reference evidence="1 2" key="1">
    <citation type="submission" date="2017-12" db="EMBL/GenBank/DDBJ databases">
        <authorList>
            <consortium name="DOE Joint Genome Institute"/>
            <person name="Haridas S."/>
            <person name="Kjaerbolling I."/>
            <person name="Vesth T.C."/>
            <person name="Frisvad J.C."/>
            <person name="Nybo J.L."/>
            <person name="Theobald S."/>
            <person name="Kuo A."/>
            <person name="Bowyer P."/>
            <person name="Matsuda Y."/>
            <person name="Mondo S."/>
            <person name="Lyhne E.K."/>
            <person name="Kogle M.E."/>
            <person name="Clum A."/>
            <person name="Lipzen A."/>
            <person name="Salamov A."/>
            <person name="Ngan C.Y."/>
            <person name="Daum C."/>
            <person name="Chiniquy J."/>
            <person name="Barry K."/>
            <person name="LaButti K."/>
            <person name="Simmons B.A."/>
            <person name="Magnuson J.K."/>
            <person name="Mortensen U.H."/>
            <person name="Larsen T.O."/>
            <person name="Grigoriev I.V."/>
            <person name="Baker S.E."/>
            <person name="Andersen M.R."/>
            <person name="Nordberg H.P."/>
            <person name="Cantor M.N."/>
            <person name="Hua S.X."/>
        </authorList>
    </citation>
    <scope>NUCLEOTIDE SEQUENCE [LARGE SCALE GENOMIC DNA]</scope>
    <source>
        <strain evidence="1 2">CBS 102.13</strain>
    </source>
</reference>
<proteinExistence type="predicted"/>
<dbReference type="AlphaFoldDB" id="A0A2I2FMX4"/>
<accession>A0A2I2FMX4</accession>
<protein>
    <submittedName>
        <fullName evidence="1">Uncharacterized protein</fullName>
    </submittedName>
</protein>
<name>A0A2I2FMX4_ASPCN</name>
<dbReference type="RefSeq" id="XP_024675995.1">
    <property type="nucleotide sequence ID" value="XM_024820762.1"/>
</dbReference>
<evidence type="ECO:0000313" key="2">
    <source>
        <dbReference type="Proteomes" id="UP000234585"/>
    </source>
</evidence>
<sequence length="70" mass="7899">MHAFILFVRTGSICCPFFFLCALSHPCVLFSTPLRACVCVCMRVQFAPYLVGFLFFRGNFRLTLLGATLL</sequence>
<gene>
    <name evidence="1" type="ORF">BDW47DRAFT_98917</name>
</gene>
<evidence type="ECO:0000313" key="1">
    <source>
        <dbReference type="EMBL" id="PLB41983.1"/>
    </source>
</evidence>
<keyword evidence="2" id="KW-1185">Reference proteome</keyword>
<dbReference type="EMBL" id="KZ559119">
    <property type="protein sequence ID" value="PLB41983.1"/>
    <property type="molecule type" value="Genomic_DNA"/>
</dbReference>
<dbReference type="GeneID" id="36527922"/>